<dbReference type="OrthoDB" id="9775391at2"/>
<name>A0A0K2SGX3_LIMPI</name>
<dbReference type="AlphaFoldDB" id="A0A0K2SGX3"/>
<dbReference type="PANTHER" id="PTHR13794">
    <property type="entry name" value="ENOLASE SUPERFAMILY, MANDELATE RACEMASE"/>
    <property type="match status" value="1"/>
</dbReference>
<dbReference type="KEGG" id="lpil:LIP_0509"/>
<dbReference type="Proteomes" id="UP000065807">
    <property type="component" value="Chromosome"/>
</dbReference>
<keyword evidence="3" id="KW-0460">Magnesium</keyword>
<gene>
    <name evidence="5" type="ORF">LIP_0509</name>
</gene>
<reference evidence="6" key="1">
    <citation type="submission" date="2015-07" db="EMBL/GenBank/DDBJ databases">
        <title>Complete genome sequence and phylogenetic analysis of Limnochorda pilosa.</title>
        <authorList>
            <person name="Watanabe M."/>
            <person name="Kojima H."/>
            <person name="Fukui M."/>
        </authorList>
    </citation>
    <scope>NUCLEOTIDE SEQUENCE [LARGE SCALE GENOMIC DNA]</scope>
    <source>
        <strain evidence="6">HC45</strain>
    </source>
</reference>
<dbReference type="GO" id="GO:0016052">
    <property type="term" value="P:carbohydrate catabolic process"/>
    <property type="evidence" value="ECO:0007669"/>
    <property type="project" value="TreeGrafter"/>
</dbReference>
<keyword evidence="2" id="KW-0479">Metal-binding</keyword>
<evidence type="ECO:0000256" key="2">
    <source>
        <dbReference type="ARBA" id="ARBA00022723"/>
    </source>
</evidence>
<dbReference type="InterPro" id="IPR046945">
    <property type="entry name" value="RHMD-like"/>
</dbReference>
<dbReference type="GO" id="GO:0016836">
    <property type="term" value="F:hydro-lyase activity"/>
    <property type="evidence" value="ECO:0007669"/>
    <property type="project" value="TreeGrafter"/>
</dbReference>
<evidence type="ECO:0000256" key="1">
    <source>
        <dbReference type="ARBA" id="ARBA00001946"/>
    </source>
</evidence>
<organism evidence="5 6">
    <name type="scientific">Limnochorda pilosa</name>
    <dbReference type="NCBI Taxonomy" id="1555112"/>
    <lineage>
        <taxon>Bacteria</taxon>
        <taxon>Bacillati</taxon>
        <taxon>Bacillota</taxon>
        <taxon>Limnochordia</taxon>
        <taxon>Limnochordales</taxon>
        <taxon>Limnochordaceae</taxon>
        <taxon>Limnochorda</taxon>
    </lineage>
</organism>
<dbReference type="InterPro" id="IPR013341">
    <property type="entry name" value="Mandelate_racemase_N_dom"/>
</dbReference>
<dbReference type="InterPro" id="IPR013342">
    <property type="entry name" value="Mandelate_racemase_C"/>
</dbReference>
<proteinExistence type="predicted"/>
<evidence type="ECO:0000313" key="6">
    <source>
        <dbReference type="Proteomes" id="UP000065807"/>
    </source>
</evidence>
<accession>A0A0K2SGX3</accession>
<feature type="domain" description="Mandelate racemase/muconate lactonizing enzyme C-terminal" evidence="4">
    <location>
        <begin position="142"/>
        <end position="238"/>
    </location>
</feature>
<sequence>MKITRVAAHLLRSVVKPALLPDQAGLRSLEISAVLVEVETDVGVTGVGESFYRSLEDNRFLAESVRAMGRHVVGKDPLDVSQRWQELYVHVKRSGAYGALSALDEAMWDIKGKVAGRPIYQLLGGKTTPVRAYATYPLGQSIEEAVEGAHWLAEHGFQLMKIPVGRGVDHDRKVVRELVPRLPKGFGLAIDANTTYSFSDAFAVAETASEHGVAWFEEPIEHMDLQGMAELNRRLSVPIAGYQTFNTHYPAVELLKANALDVYQPSLDYVGGVTAAQRVGVLVEAFGKRLVPHTMGPIVNFAASLHVAAAQRACTLIEFPVLSRDVENPGRVHTGTYVTNVEEISLREDGTLLPPERPGIGVEIDWEAVRSVQEAELSVQG</sequence>
<dbReference type="EMBL" id="AP014924">
    <property type="protein sequence ID" value="BAS26366.1"/>
    <property type="molecule type" value="Genomic_DNA"/>
</dbReference>
<dbReference type="SMART" id="SM00922">
    <property type="entry name" value="MR_MLE"/>
    <property type="match status" value="1"/>
</dbReference>
<dbReference type="CDD" id="cd03316">
    <property type="entry name" value="MR_like"/>
    <property type="match status" value="1"/>
</dbReference>
<protein>
    <submittedName>
        <fullName evidence="5">Mandelate racemase</fullName>
    </submittedName>
</protein>
<dbReference type="InterPro" id="IPR036849">
    <property type="entry name" value="Enolase-like_C_sf"/>
</dbReference>
<evidence type="ECO:0000313" key="5">
    <source>
        <dbReference type="EMBL" id="BAS26366.1"/>
    </source>
</evidence>
<dbReference type="PANTHER" id="PTHR13794:SF58">
    <property type="entry name" value="MITOCHONDRIAL ENOLASE SUPERFAMILY MEMBER 1"/>
    <property type="match status" value="1"/>
</dbReference>
<comment type="cofactor">
    <cofactor evidence="1">
        <name>Mg(2+)</name>
        <dbReference type="ChEBI" id="CHEBI:18420"/>
    </cofactor>
</comment>
<dbReference type="SUPFAM" id="SSF54826">
    <property type="entry name" value="Enolase N-terminal domain-like"/>
    <property type="match status" value="1"/>
</dbReference>
<dbReference type="SUPFAM" id="SSF51604">
    <property type="entry name" value="Enolase C-terminal domain-like"/>
    <property type="match status" value="1"/>
</dbReference>
<evidence type="ECO:0000256" key="3">
    <source>
        <dbReference type="ARBA" id="ARBA00022842"/>
    </source>
</evidence>
<dbReference type="Pfam" id="PF02746">
    <property type="entry name" value="MR_MLE_N"/>
    <property type="match status" value="1"/>
</dbReference>
<evidence type="ECO:0000259" key="4">
    <source>
        <dbReference type="SMART" id="SM00922"/>
    </source>
</evidence>
<dbReference type="InterPro" id="IPR029017">
    <property type="entry name" value="Enolase-like_N"/>
</dbReference>
<dbReference type="RefSeq" id="WP_082725757.1">
    <property type="nucleotide sequence ID" value="NZ_AP014924.1"/>
</dbReference>
<dbReference type="Gene3D" id="3.30.390.10">
    <property type="entry name" value="Enolase-like, N-terminal domain"/>
    <property type="match status" value="1"/>
</dbReference>
<dbReference type="Gene3D" id="3.20.20.120">
    <property type="entry name" value="Enolase-like C-terminal domain"/>
    <property type="match status" value="1"/>
</dbReference>
<dbReference type="STRING" id="1555112.LIP_0509"/>
<dbReference type="InterPro" id="IPR029065">
    <property type="entry name" value="Enolase_C-like"/>
</dbReference>
<reference evidence="6" key="2">
    <citation type="journal article" date="2016" name="Int. J. Syst. Evol. Microbiol.">
        <title>Complete genome sequence and cell structure of Limnochorda pilosa, a Gram-negative spore-former within the phylum Firmicutes.</title>
        <authorList>
            <person name="Watanabe M."/>
            <person name="Kojima H."/>
            <person name="Fukui M."/>
        </authorList>
    </citation>
    <scope>NUCLEOTIDE SEQUENCE [LARGE SCALE GENOMIC DNA]</scope>
    <source>
        <strain evidence="6">HC45</strain>
    </source>
</reference>
<dbReference type="Pfam" id="PF13378">
    <property type="entry name" value="MR_MLE_C"/>
    <property type="match status" value="1"/>
</dbReference>
<keyword evidence="6" id="KW-1185">Reference proteome</keyword>
<dbReference type="GO" id="GO:0000287">
    <property type="term" value="F:magnesium ion binding"/>
    <property type="evidence" value="ECO:0007669"/>
    <property type="project" value="TreeGrafter"/>
</dbReference>